<evidence type="ECO:0000313" key="3">
    <source>
        <dbReference type="Proteomes" id="UP000298358"/>
    </source>
</evidence>
<accession>A0A4Y9FZE1</accession>
<comment type="caution">
    <text evidence="2">The sequence shown here is derived from an EMBL/GenBank/DDBJ whole genome shotgun (WGS) entry which is preliminary data.</text>
</comment>
<sequence length="111" mass="12126">MRSTTEVLHDHLMKRLQGDVEGDLSNYSQDVVMLTGSGEFRGHEGVMQCAGELDRIVGDAEFAYDTTMVSGEYGFLQWSASSGDAAVCDGADSFVVRDGLIVMQTVHYTPR</sequence>
<dbReference type="Gene3D" id="3.10.450.50">
    <property type="match status" value="1"/>
</dbReference>
<protein>
    <submittedName>
        <fullName evidence="2">Nuclear transport factor 2 family protein</fullName>
    </submittedName>
</protein>
<keyword evidence="3" id="KW-1185">Reference proteome</keyword>
<dbReference type="EMBL" id="SPQB01000003">
    <property type="protein sequence ID" value="TFU34094.1"/>
    <property type="molecule type" value="Genomic_DNA"/>
</dbReference>
<evidence type="ECO:0000259" key="1">
    <source>
        <dbReference type="Pfam" id="PF12680"/>
    </source>
</evidence>
<dbReference type="RefSeq" id="WP_135112730.1">
    <property type="nucleotide sequence ID" value="NZ_JADGLL010000003.1"/>
</dbReference>
<organism evidence="2 3">
    <name type="scientific">Microbacterium paludicola</name>
    <dbReference type="NCBI Taxonomy" id="300019"/>
    <lineage>
        <taxon>Bacteria</taxon>
        <taxon>Bacillati</taxon>
        <taxon>Actinomycetota</taxon>
        <taxon>Actinomycetes</taxon>
        <taxon>Micrococcales</taxon>
        <taxon>Microbacteriaceae</taxon>
        <taxon>Microbacterium</taxon>
    </lineage>
</organism>
<dbReference type="OrthoDB" id="7064268at2"/>
<dbReference type="Proteomes" id="UP000298358">
    <property type="component" value="Unassembled WGS sequence"/>
</dbReference>
<dbReference type="InterPro" id="IPR032710">
    <property type="entry name" value="NTF2-like_dom_sf"/>
</dbReference>
<feature type="domain" description="SnoaL-like" evidence="1">
    <location>
        <begin position="17"/>
        <end position="102"/>
    </location>
</feature>
<name>A0A4Y9FZE1_9MICO</name>
<reference evidence="2 3" key="1">
    <citation type="submission" date="2019-03" db="EMBL/GenBank/DDBJ databases">
        <title>Diversity of the mouse oral microbiome.</title>
        <authorList>
            <person name="Joseph S."/>
            <person name="Aduse-Opoku J."/>
            <person name="Curtis M."/>
            <person name="Wade W."/>
            <person name="Hashim A."/>
        </authorList>
    </citation>
    <scope>NUCLEOTIDE SEQUENCE [LARGE SCALE GENOMIC DNA]</scope>
    <source>
        <strain evidence="2 3">P1012</strain>
    </source>
</reference>
<dbReference type="SUPFAM" id="SSF54427">
    <property type="entry name" value="NTF2-like"/>
    <property type="match status" value="1"/>
</dbReference>
<dbReference type="Pfam" id="PF12680">
    <property type="entry name" value="SnoaL_2"/>
    <property type="match status" value="1"/>
</dbReference>
<gene>
    <name evidence="2" type="ORF">E4U02_02180</name>
</gene>
<proteinExistence type="predicted"/>
<evidence type="ECO:0000313" key="2">
    <source>
        <dbReference type="EMBL" id="TFU34094.1"/>
    </source>
</evidence>
<dbReference type="InterPro" id="IPR037401">
    <property type="entry name" value="SnoaL-like"/>
</dbReference>
<dbReference type="AlphaFoldDB" id="A0A4Y9FZE1"/>